<dbReference type="Proteomes" id="UP000675781">
    <property type="component" value="Unassembled WGS sequence"/>
</dbReference>
<reference evidence="3" key="1">
    <citation type="submission" date="2021-04" db="EMBL/GenBank/DDBJ databases">
        <title>Genome based classification of Actinospica acidithermotolerans sp. nov., an actinobacterium isolated from an Indonesian hot spring.</title>
        <authorList>
            <person name="Kusuma A.B."/>
            <person name="Putra K.E."/>
            <person name="Nafisah S."/>
            <person name="Loh J."/>
            <person name="Nouioui I."/>
            <person name="Goodfellow M."/>
        </authorList>
    </citation>
    <scope>NUCLEOTIDE SEQUENCE</scope>
    <source>
        <strain evidence="3">CSCA 57</strain>
    </source>
</reference>
<dbReference type="AlphaFoldDB" id="A0A941EX84"/>
<dbReference type="InterPro" id="IPR003774">
    <property type="entry name" value="AlgH-like"/>
</dbReference>
<comment type="similarity">
    <text evidence="1 2">Belongs to the UPF0301 (AlgH) family.</text>
</comment>
<organism evidence="3 4">
    <name type="scientific">Actinospica durhamensis</name>
    <dbReference type="NCBI Taxonomy" id="1508375"/>
    <lineage>
        <taxon>Bacteria</taxon>
        <taxon>Bacillati</taxon>
        <taxon>Actinomycetota</taxon>
        <taxon>Actinomycetes</taxon>
        <taxon>Catenulisporales</taxon>
        <taxon>Actinospicaceae</taxon>
        <taxon>Actinospica</taxon>
    </lineage>
</organism>
<dbReference type="PANTHER" id="PTHR30327:SF1">
    <property type="entry name" value="UPF0301 PROTEIN YQGE"/>
    <property type="match status" value="1"/>
</dbReference>
<evidence type="ECO:0000313" key="4">
    <source>
        <dbReference type="Proteomes" id="UP000675781"/>
    </source>
</evidence>
<evidence type="ECO:0000313" key="3">
    <source>
        <dbReference type="EMBL" id="MBR7836664.1"/>
    </source>
</evidence>
<keyword evidence="4" id="KW-1185">Reference proteome</keyword>
<dbReference type="Pfam" id="PF02622">
    <property type="entry name" value="DUF179"/>
    <property type="match status" value="1"/>
</dbReference>
<dbReference type="PANTHER" id="PTHR30327">
    <property type="entry name" value="UNCHARACTERIZED PROTEIN YQGE"/>
    <property type="match status" value="1"/>
</dbReference>
<dbReference type="SUPFAM" id="SSF143456">
    <property type="entry name" value="VC0467-like"/>
    <property type="match status" value="1"/>
</dbReference>
<dbReference type="EMBL" id="JAGSOG010000154">
    <property type="protein sequence ID" value="MBR7836664.1"/>
    <property type="molecule type" value="Genomic_DNA"/>
</dbReference>
<comment type="caution">
    <text evidence="3">The sequence shown here is derived from an EMBL/GenBank/DDBJ whole genome shotgun (WGS) entry which is preliminary data.</text>
</comment>
<accession>A0A941EX84</accession>
<dbReference type="HAMAP" id="MF_00758">
    <property type="entry name" value="UPF0301"/>
    <property type="match status" value="1"/>
</dbReference>
<gene>
    <name evidence="3" type="ORF">KDL01_25515</name>
</gene>
<name>A0A941EX84_9ACTN</name>
<dbReference type="RefSeq" id="WP_212531138.1">
    <property type="nucleotide sequence ID" value="NZ_JAGSOG010000154.1"/>
</dbReference>
<evidence type="ECO:0000256" key="1">
    <source>
        <dbReference type="ARBA" id="ARBA00009600"/>
    </source>
</evidence>
<sequence>MSDTELTGRLLVATPLLVDPNFDRTVVLVLDHDTDGTLGVVINRPTTVPVHEVLPAWSELAGPMPMVFQGGPVALDSALGLAELRALPRQGEDPDPLGWRRVHGDLGLVDLDLPPELLAAEISAFRVYAGYAGWSAGQLERELGQGAWYVVDAAPADAFTLSPEHSWRAVLRRQRGGLALLSTFPDDPELN</sequence>
<protein>
    <recommendedName>
        <fullName evidence="2">UPF0301 protein KDL01_25515</fullName>
    </recommendedName>
</protein>
<dbReference type="Gene3D" id="3.40.1740.10">
    <property type="entry name" value="VC0467-like"/>
    <property type="match status" value="1"/>
</dbReference>
<proteinExistence type="inferred from homology"/>
<evidence type="ECO:0000256" key="2">
    <source>
        <dbReference type="HAMAP-Rule" id="MF_00758"/>
    </source>
</evidence>
<dbReference type="NCBIfam" id="NF001270">
    <property type="entry name" value="PRK00228.2-2"/>
    <property type="match status" value="1"/>
</dbReference>
<dbReference type="GO" id="GO:0005829">
    <property type="term" value="C:cytosol"/>
    <property type="evidence" value="ECO:0007669"/>
    <property type="project" value="TreeGrafter"/>
</dbReference>